<comment type="caution">
    <text evidence="1">The sequence shown here is derived from an EMBL/GenBank/DDBJ whole genome shotgun (WGS) entry which is preliminary data.</text>
</comment>
<dbReference type="EMBL" id="CAJVQA010036987">
    <property type="protein sequence ID" value="CAG8809277.1"/>
    <property type="molecule type" value="Genomic_DNA"/>
</dbReference>
<accession>A0A9N9K639</accession>
<protein>
    <submittedName>
        <fullName evidence="1">10806_t:CDS:1</fullName>
    </submittedName>
</protein>
<dbReference type="Proteomes" id="UP000789759">
    <property type="component" value="Unassembled WGS sequence"/>
</dbReference>
<reference evidence="1" key="1">
    <citation type="submission" date="2021-06" db="EMBL/GenBank/DDBJ databases">
        <authorList>
            <person name="Kallberg Y."/>
            <person name="Tangrot J."/>
            <person name="Rosling A."/>
        </authorList>
    </citation>
    <scope>NUCLEOTIDE SEQUENCE</scope>
    <source>
        <strain evidence="1">FL966</strain>
    </source>
</reference>
<sequence length="135" mass="14650">AILGLIGGNLLILKASDIKFVITGTTFNNITSLSLGLLKGIENTIANSLLRLNENESLQDTVKRAIPYSKPLFIAKNAPLMVISQAIDYLGSVTIPLTLLTLGAQLYSLPRSHNEHMVSIIAYVLTCRFLIMPAI</sequence>
<feature type="non-terminal residue" evidence="1">
    <location>
        <position position="135"/>
    </location>
</feature>
<evidence type="ECO:0000313" key="2">
    <source>
        <dbReference type="Proteomes" id="UP000789759"/>
    </source>
</evidence>
<feature type="non-terminal residue" evidence="1">
    <location>
        <position position="1"/>
    </location>
</feature>
<dbReference type="OrthoDB" id="191139at2759"/>
<evidence type="ECO:0000313" key="1">
    <source>
        <dbReference type="EMBL" id="CAG8809277.1"/>
    </source>
</evidence>
<organism evidence="1 2">
    <name type="scientific">Cetraspora pellucida</name>
    <dbReference type="NCBI Taxonomy" id="1433469"/>
    <lineage>
        <taxon>Eukaryota</taxon>
        <taxon>Fungi</taxon>
        <taxon>Fungi incertae sedis</taxon>
        <taxon>Mucoromycota</taxon>
        <taxon>Glomeromycotina</taxon>
        <taxon>Glomeromycetes</taxon>
        <taxon>Diversisporales</taxon>
        <taxon>Gigasporaceae</taxon>
        <taxon>Cetraspora</taxon>
    </lineage>
</organism>
<name>A0A9N9K639_9GLOM</name>
<dbReference type="AlphaFoldDB" id="A0A9N9K639"/>
<gene>
    <name evidence="1" type="ORF">CPELLU_LOCUS18464</name>
</gene>
<proteinExistence type="predicted"/>
<keyword evidence="2" id="KW-1185">Reference proteome</keyword>